<organism evidence="2 3">
    <name type="scientific">Denitratisoma oestradiolicum</name>
    <dbReference type="NCBI Taxonomy" id="311182"/>
    <lineage>
        <taxon>Bacteria</taxon>
        <taxon>Pseudomonadati</taxon>
        <taxon>Pseudomonadota</taxon>
        <taxon>Betaproteobacteria</taxon>
        <taxon>Nitrosomonadales</taxon>
        <taxon>Sterolibacteriaceae</taxon>
        <taxon>Denitratisoma</taxon>
    </lineage>
</organism>
<dbReference type="NCBIfam" id="TIGR00305">
    <property type="entry name" value="putative toxin-antitoxin system toxin component, PIN family"/>
    <property type="match status" value="1"/>
</dbReference>
<reference evidence="2 3" key="1">
    <citation type="submission" date="2020-03" db="EMBL/GenBank/DDBJ databases">
        <authorList>
            <consortium name="Genoscope - CEA"/>
            <person name="William W."/>
        </authorList>
    </citation>
    <scope>NUCLEOTIDE SEQUENCE [LARGE SCALE GENOMIC DNA]</scope>
    <source>
        <strain evidence="3">DSM 16959</strain>
    </source>
</reference>
<gene>
    <name evidence="2" type="ORF">DENOEST_0139</name>
</gene>
<sequence>MTVLPVVLDTNVLLSLWAFTDSRFAPLRARLDSGAWRALSREDCLAEFQRVLGYEQFAIAPERQAALYADYAARVQVVPSPGPDALLLPRCQDRDDQKFLEVARDGQAQWLITSDKALLRLARRDKLKGLFRILTPDAALAELEAPK</sequence>
<proteinExistence type="predicted"/>
<dbReference type="SUPFAM" id="SSF88723">
    <property type="entry name" value="PIN domain-like"/>
    <property type="match status" value="1"/>
</dbReference>
<dbReference type="Pfam" id="PF13470">
    <property type="entry name" value="PIN_3"/>
    <property type="match status" value="1"/>
</dbReference>
<dbReference type="AlphaFoldDB" id="A0A6S6XN25"/>
<dbReference type="OrthoDB" id="9802272at2"/>
<evidence type="ECO:0000313" key="2">
    <source>
        <dbReference type="EMBL" id="CAB1367311.1"/>
    </source>
</evidence>
<dbReference type="EMBL" id="LR778301">
    <property type="protein sequence ID" value="CAB1367311.1"/>
    <property type="molecule type" value="Genomic_DNA"/>
</dbReference>
<dbReference type="Proteomes" id="UP000515733">
    <property type="component" value="Chromosome"/>
</dbReference>
<feature type="domain" description="PIN" evidence="1">
    <location>
        <begin position="6"/>
        <end position="117"/>
    </location>
</feature>
<dbReference type="InterPro" id="IPR002716">
    <property type="entry name" value="PIN_dom"/>
</dbReference>
<keyword evidence="3" id="KW-1185">Reference proteome</keyword>
<dbReference type="InterPro" id="IPR029060">
    <property type="entry name" value="PIN-like_dom_sf"/>
</dbReference>
<protein>
    <submittedName>
        <fullName evidence="2">Putative toxin-antitoxin system toxin component, PIN family</fullName>
    </submittedName>
</protein>
<dbReference type="KEGG" id="doe:DENOEST_0139"/>
<accession>A0A6S6XN25</accession>
<evidence type="ECO:0000259" key="1">
    <source>
        <dbReference type="Pfam" id="PF13470"/>
    </source>
</evidence>
<name>A0A6S6XN25_9PROT</name>
<dbReference type="RefSeq" id="WP_145770195.1">
    <property type="nucleotide sequence ID" value="NZ_LR778301.1"/>
</dbReference>
<evidence type="ECO:0000313" key="3">
    <source>
        <dbReference type="Proteomes" id="UP000515733"/>
    </source>
</evidence>
<dbReference type="PANTHER" id="PTHR34610:SF3">
    <property type="entry name" value="SSL7007 PROTEIN"/>
    <property type="match status" value="1"/>
</dbReference>
<dbReference type="InterPro" id="IPR002850">
    <property type="entry name" value="PIN_toxin-like"/>
</dbReference>
<dbReference type="PANTHER" id="PTHR34610">
    <property type="entry name" value="SSL7007 PROTEIN"/>
    <property type="match status" value="1"/>
</dbReference>